<evidence type="ECO:0000256" key="1">
    <source>
        <dbReference type="SAM" id="MobiDB-lite"/>
    </source>
</evidence>
<keyword evidence="2" id="KW-0472">Membrane</keyword>
<reference evidence="3 4" key="1">
    <citation type="journal article" date="2018" name="Nat. Genet.">
        <title>Extensive intraspecific gene order and gene structural variations between Mo17 and other maize genomes.</title>
        <authorList>
            <person name="Sun S."/>
            <person name="Zhou Y."/>
            <person name="Chen J."/>
            <person name="Shi J."/>
            <person name="Zhao H."/>
            <person name="Zhao H."/>
            <person name="Song W."/>
            <person name="Zhang M."/>
            <person name="Cui Y."/>
            <person name="Dong X."/>
            <person name="Liu H."/>
            <person name="Ma X."/>
            <person name="Jiao Y."/>
            <person name="Wang B."/>
            <person name="Wei X."/>
            <person name="Stein J.C."/>
            <person name="Glaubitz J.C."/>
            <person name="Lu F."/>
            <person name="Yu G."/>
            <person name="Liang C."/>
            <person name="Fengler K."/>
            <person name="Li B."/>
            <person name="Rafalski A."/>
            <person name="Schnable P.S."/>
            <person name="Ware D.H."/>
            <person name="Buckler E.S."/>
            <person name="Lai J."/>
        </authorList>
    </citation>
    <scope>NUCLEOTIDE SEQUENCE [LARGE SCALE GENOMIC DNA]</scope>
    <source>
        <strain evidence="4">cv. Missouri 17</strain>
        <tissue evidence="3">Seedling</tissue>
    </source>
</reference>
<feature type="compositionally biased region" description="Basic and acidic residues" evidence="1">
    <location>
        <begin position="448"/>
        <end position="463"/>
    </location>
</feature>
<dbReference type="PANTHER" id="PTHR15251:SF2">
    <property type="entry name" value="TESTIS-SPECIFIC BASIC PROTEIN Y 1-RELATED"/>
    <property type="match status" value="1"/>
</dbReference>
<evidence type="ECO:0000313" key="3">
    <source>
        <dbReference type="EMBL" id="PWZ30372.1"/>
    </source>
</evidence>
<feature type="compositionally biased region" description="Acidic residues" evidence="1">
    <location>
        <begin position="417"/>
        <end position="447"/>
    </location>
</feature>
<evidence type="ECO:0000313" key="4">
    <source>
        <dbReference type="Proteomes" id="UP000251960"/>
    </source>
</evidence>
<dbReference type="AlphaFoldDB" id="A0A3L6FAV2"/>
<feature type="compositionally biased region" description="Basic and acidic residues" evidence="1">
    <location>
        <begin position="332"/>
        <end position="350"/>
    </location>
</feature>
<feature type="region of interest" description="Disordered" evidence="1">
    <location>
        <begin position="1"/>
        <end position="47"/>
    </location>
</feature>
<organism evidence="3 4">
    <name type="scientific">Zea mays</name>
    <name type="common">Maize</name>
    <dbReference type="NCBI Taxonomy" id="4577"/>
    <lineage>
        <taxon>Eukaryota</taxon>
        <taxon>Viridiplantae</taxon>
        <taxon>Streptophyta</taxon>
        <taxon>Embryophyta</taxon>
        <taxon>Tracheophyta</taxon>
        <taxon>Spermatophyta</taxon>
        <taxon>Magnoliopsida</taxon>
        <taxon>Liliopsida</taxon>
        <taxon>Poales</taxon>
        <taxon>Poaceae</taxon>
        <taxon>PACMAD clade</taxon>
        <taxon>Panicoideae</taxon>
        <taxon>Andropogonodae</taxon>
        <taxon>Andropogoneae</taxon>
        <taxon>Tripsacinae</taxon>
        <taxon>Zea</taxon>
    </lineage>
</organism>
<comment type="caution">
    <text evidence="3">The sequence shown here is derived from an EMBL/GenBank/DDBJ whole genome shotgun (WGS) entry which is preliminary data.</text>
</comment>
<feature type="region of interest" description="Disordered" evidence="1">
    <location>
        <begin position="417"/>
        <end position="463"/>
    </location>
</feature>
<dbReference type="ExpressionAtlas" id="A0A3L6FAV2">
    <property type="expression patterns" value="baseline and differential"/>
</dbReference>
<feature type="compositionally biased region" description="Basic and acidic residues" evidence="1">
    <location>
        <begin position="230"/>
        <end position="244"/>
    </location>
</feature>
<sequence>MEGGGWAVGGHALGAAQEPRGQQQHREEEKAAGAAAERKGAGAGGGGGMKFRVRARAPHGVGALLLIGGAAVVGAAVLAWRRSRHGNKGGSVDQPDRRLPAYISHLFRAALKFVNFYKNEYKMGCIVSWALELKRTACLGSILCRKVEGLDGGIVEDGKVQGGSLVQKLSQSNEILSVGNTDIGSGRLDGNASEESHQIHKDGEITADQSESKHDGKIDENSGINPAEVQMHDQESKHEEKNDENSGSNPVEVHKHDLDKEHVEEVDQKSSSNHVEISAHDMCEDNEHVEKIDHVERIDQNSSRNPVKAIMQEMIKVCLVSGSVEKVEEEDSSKKDLEKEIAPKDNKDMEASDGSKLGVNGPGIILSKHNDECGGGAQEAESMENTPTAQLMMHQDQLLDDMVTDTVTETGGAVADTEEDDTVAETEDVVTDTEDTVTDTEDALAETEAEKGERAIADKGELEQDEKKDLVALPELASSPALSSLVKPTVVKKELDFPRPNETGMKTEQDYTNGELREHNDLVSKVQGEGGVATTMESRSSALMIILALIFALATGITIVVRLYSPSRATKLQMDLP</sequence>
<protein>
    <submittedName>
        <fullName evidence="3">Uncharacterized protein</fullName>
    </submittedName>
</protein>
<evidence type="ECO:0000256" key="2">
    <source>
        <dbReference type="SAM" id="Phobius"/>
    </source>
</evidence>
<dbReference type="EMBL" id="NCVQ01000004">
    <property type="protein sequence ID" value="PWZ30372.1"/>
    <property type="molecule type" value="Genomic_DNA"/>
</dbReference>
<feature type="compositionally biased region" description="Gly residues" evidence="1">
    <location>
        <begin position="1"/>
        <end position="12"/>
    </location>
</feature>
<keyword evidence="2" id="KW-1133">Transmembrane helix</keyword>
<keyword evidence="2" id="KW-0812">Transmembrane</keyword>
<feature type="compositionally biased region" description="Basic and acidic residues" evidence="1">
    <location>
        <begin position="194"/>
        <end position="220"/>
    </location>
</feature>
<name>A0A3L6FAV2_MAIZE</name>
<dbReference type="Proteomes" id="UP000251960">
    <property type="component" value="Chromosome 3"/>
</dbReference>
<feature type="region of interest" description="Disordered" evidence="1">
    <location>
        <begin position="179"/>
        <end position="257"/>
    </location>
</feature>
<feature type="transmembrane region" description="Helical" evidence="2">
    <location>
        <begin position="60"/>
        <end position="80"/>
    </location>
</feature>
<proteinExistence type="predicted"/>
<dbReference type="PANTHER" id="PTHR15251">
    <property type="entry name" value="TESTIS-SPECIFIC BASIC PROTEIN Y 1-RELATED"/>
    <property type="match status" value="1"/>
</dbReference>
<feature type="transmembrane region" description="Helical" evidence="2">
    <location>
        <begin position="542"/>
        <end position="564"/>
    </location>
</feature>
<accession>A0A3L6FAV2</accession>
<gene>
    <name evidence="3" type="ORF">Zm00014a_041398</name>
</gene>
<feature type="compositionally biased region" description="Basic and acidic residues" evidence="1">
    <location>
        <begin position="24"/>
        <end position="40"/>
    </location>
</feature>
<feature type="region of interest" description="Disordered" evidence="1">
    <location>
        <begin position="327"/>
        <end position="360"/>
    </location>
</feature>